<evidence type="ECO:0000256" key="1">
    <source>
        <dbReference type="ARBA" id="ARBA00011738"/>
    </source>
</evidence>
<comment type="caution">
    <text evidence="3">The sequence shown here is derived from an EMBL/GenBank/DDBJ whole genome shotgun (WGS) entry which is preliminary data.</text>
</comment>
<dbReference type="AlphaFoldDB" id="A0A4Q2JPI6"/>
<feature type="domain" description="Stress-response A/B barrel" evidence="2">
    <location>
        <begin position="2"/>
        <end position="93"/>
    </location>
</feature>
<proteinExistence type="predicted"/>
<reference evidence="3 4" key="1">
    <citation type="submission" date="2019-01" db="EMBL/GenBank/DDBJ databases">
        <authorList>
            <person name="Li J."/>
        </authorList>
    </citation>
    <scope>NUCLEOTIDE SEQUENCE [LARGE SCALE GENOMIC DNA]</scope>
    <source>
        <strain evidence="3 4">CCUG 35506</strain>
    </source>
</reference>
<dbReference type="InterPro" id="IPR013097">
    <property type="entry name" value="Dabb"/>
</dbReference>
<dbReference type="Pfam" id="PF07876">
    <property type="entry name" value="Dabb"/>
    <property type="match status" value="1"/>
</dbReference>
<dbReference type="OrthoDB" id="9808130at2"/>
<name>A0A4Q2JPI6_9MICO</name>
<keyword evidence="4" id="KW-1185">Reference proteome</keyword>
<evidence type="ECO:0000259" key="2">
    <source>
        <dbReference type="PROSITE" id="PS51502"/>
    </source>
</evidence>
<accession>A0A4Q2JPI6</accession>
<dbReference type="InterPro" id="IPR044662">
    <property type="entry name" value="HS1/DABB1-like"/>
</dbReference>
<dbReference type="PANTHER" id="PTHR33178:SF10">
    <property type="entry name" value="STRESS-RESPONSE A_B BARREL DOMAIN-CONTAINING PROTEIN"/>
    <property type="match status" value="1"/>
</dbReference>
<dbReference type="SMART" id="SM00886">
    <property type="entry name" value="Dabb"/>
    <property type="match status" value="1"/>
</dbReference>
<organism evidence="3 4">
    <name type="scientific">Agromyces fucosus</name>
    <dbReference type="NCBI Taxonomy" id="41985"/>
    <lineage>
        <taxon>Bacteria</taxon>
        <taxon>Bacillati</taxon>
        <taxon>Actinomycetota</taxon>
        <taxon>Actinomycetes</taxon>
        <taxon>Micrococcales</taxon>
        <taxon>Microbacteriaceae</taxon>
        <taxon>Agromyces</taxon>
    </lineage>
</organism>
<dbReference type="SUPFAM" id="SSF54909">
    <property type="entry name" value="Dimeric alpha+beta barrel"/>
    <property type="match status" value="1"/>
</dbReference>
<dbReference type="EMBL" id="SDPO01000002">
    <property type="protein sequence ID" value="RXZ48766.1"/>
    <property type="molecule type" value="Genomic_DNA"/>
</dbReference>
<evidence type="ECO:0000313" key="3">
    <source>
        <dbReference type="EMBL" id="RXZ48766.1"/>
    </source>
</evidence>
<dbReference type="PROSITE" id="PS51502">
    <property type="entry name" value="S_R_A_B_BARREL"/>
    <property type="match status" value="1"/>
</dbReference>
<sequence length="98" mass="11211">MIRHTVAFRLRHDSGSADERSFLSEAESLAAIPGVERFEQLRQVSSKNGFSYGFSMEFADQAAYDAYNVHPVHVAFVRDRWVPEVEDFLELDYVPLDA</sequence>
<dbReference type="RefSeq" id="WP_056005299.1">
    <property type="nucleotide sequence ID" value="NZ_SDPO01000002.1"/>
</dbReference>
<evidence type="ECO:0000313" key="4">
    <source>
        <dbReference type="Proteomes" id="UP000292935"/>
    </source>
</evidence>
<dbReference type="Gene3D" id="3.30.70.100">
    <property type="match status" value="1"/>
</dbReference>
<dbReference type="InterPro" id="IPR011008">
    <property type="entry name" value="Dimeric_a/b-barrel"/>
</dbReference>
<gene>
    <name evidence="3" type="ORF">ESP57_07185</name>
</gene>
<dbReference type="PANTHER" id="PTHR33178">
    <property type="match status" value="1"/>
</dbReference>
<dbReference type="Proteomes" id="UP000292935">
    <property type="component" value="Unassembled WGS sequence"/>
</dbReference>
<comment type="subunit">
    <text evidence="1">Homodimer.</text>
</comment>
<protein>
    <submittedName>
        <fullName evidence="3">Dabb family protein</fullName>
    </submittedName>
</protein>